<feature type="compositionally biased region" description="Low complexity" evidence="3">
    <location>
        <begin position="63"/>
        <end position="81"/>
    </location>
</feature>
<dbReference type="SMART" id="SM00389">
    <property type="entry name" value="HOX"/>
    <property type="match status" value="1"/>
</dbReference>
<dbReference type="GO" id="GO:0045893">
    <property type="term" value="P:positive regulation of DNA-templated transcription"/>
    <property type="evidence" value="ECO:0007669"/>
    <property type="project" value="InterPro"/>
</dbReference>
<gene>
    <name evidence="5" type="ORF">GPM918_LOCUS3401</name>
    <name evidence="6" type="ORF">SRO942_LOCUS3401</name>
</gene>
<dbReference type="OrthoDB" id="5856131at2759"/>
<sequence length="404" mass="46254">MAVARYLTSLLLSCEQWELLRRLRNSGLTTSRIVNGLEEIQRMECLFSLTKTCESNESSTDATNQSNSSSPSTTDNNDLTTANSSDNINGHSLKNSHAVGNQNEFVPPITNSDTAIIVPLVQSSFEETQQNQQCPEEKSTGINNMQREQEVSNDAKRIDSSTSLDENNLSPLSLYSDDNCYTGNNNRRSIPRYYDKLQYVTCSNASFTEIDKDELTELQFKGFISVREEVSTFVRKHCLRPAQVAKLAGDYSRFDWFQGSHTMNIKQQKFSFSATKVALCVDDTSKLCDEQVSSMIFESTVEKASQNMPVSSLIEWPKRTRFTFKKDHLQILELAFAENPYPDPRKREELSQICNLSQQNMNNERELVTEQVITHWFQNKRRLMKKGLRCDSHNSPTQFYSQRR</sequence>
<dbReference type="Pfam" id="PF04814">
    <property type="entry name" value="HNF-1_N"/>
    <property type="match status" value="1"/>
</dbReference>
<evidence type="ECO:0000259" key="4">
    <source>
        <dbReference type="PROSITE" id="PS50071"/>
    </source>
</evidence>
<dbReference type="InterPro" id="IPR040363">
    <property type="entry name" value="HMBOX1"/>
</dbReference>
<dbReference type="GO" id="GO:0003691">
    <property type="term" value="F:double-stranded telomeric DNA binding"/>
    <property type="evidence" value="ECO:0007669"/>
    <property type="project" value="InterPro"/>
</dbReference>
<proteinExistence type="predicted"/>
<dbReference type="Proteomes" id="UP000681722">
    <property type="component" value="Unassembled WGS sequence"/>
</dbReference>
<keyword evidence="1 2" id="KW-0539">Nucleus</keyword>
<keyword evidence="1 2" id="KW-0238">DNA-binding</keyword>
<keyword evidence="1 2" id="KW-0371">Homeobox</keyword>
<evidence type="ECO:0000256" key="2">
    <source>
        <dbReference type="RuleBase" id="RU000682"/>
    </source>
</evidence>
<evidence type="ECO:0000313" key="7">
    <source>
        <dbReference type="Proteomes" id="UP000663829"/>
    </source>
</evidence>
<dbReference type="SUPFAM" id="SSF46689">
    <property type="entry name" value="Homeodomain-like"/>
    <property type="match status" value="1"/>
</dbReference>
<protein>
    <recommendedName>
        <fullName evidence="4">Homeobox domain-containing protein</fullName>
    </recommendedName>
</protein>
<dbReference type="GO" id="GO:0005634">
    <property type="term" value="C:nucleus"/>
    <property type="evidence" value="ECO:0007669"/>
    <property type="project" value="UniProtKB-SubCell"/>
</dbReference>
<evidence type="ECO:0000256" key="1">
    <source>
        <dbReference type="PROSITE-ProRule" id="PRU00108"/>
    </source>
</evidence>
<comment type="subcellular location">
    <subcellularLocation>
        <location evidence="1 2">Nucleus</location>
    </subcellularLocation>
</comment>
<dbReference type="InterPro" id="IPR001356">
    <property type="entry name" value="HD"/>
</dbReference>
<dbReference type="Gene3D" id="1.10.10.60">
    <property type="entry name" value="Homeodomain-like"/>
    <property type="match status" value="1"/>
</dbReference>
<feature type="compositionally biased region" description="Polar residues" evidence="3">
    <location>
        <begin position="160"/>
        <end position="170"/>
    </location>
</feature>
<feature type="domain" description="Homeobox" evidence="4">
    <location>
        <begin position="315"/>
        <end position="387"/>
    </location>
</feature>
<dbReference type="Pfam" id="PF00046">
    <property type="entry name" value="Homeodomain"/>
    <property type="match status" value="1"/>
</dbReference>
<name>A0A813SSZ4_9BILA</name>
<dbReference type="InterPro" id="IPR009057">
    <property type="entry name" value="Homeodomain-like_sf"/>
</dbReference>
<accession>A0A813SSZ4</accession>
<feature type="DNA-binding region" description="Homeobox" evidence="1">
    <location>
        <begin position="317"/>
        <end position="388"/>
    </location>
</feature>
<evidence type="ECO:0000256" key="3">
    <source>
        <dbReference type="SAM" id="MobiDB-lite"/>
    </source>
</evidence>
<feature type="compositionally biased region" description="Polar residues" evidence="3">
    <location>
        <begin position="127"/>
        <end position="146"/>
    </location>
</feature>
<organism evidence="5 7">
    <name type="scientific">Didymodactylos carnosus</name>
    <dbReference type="NCBI Taxonomy" id="1234261"/>
    <lineage>
        <taxon>Eukaryota</taxon>
        <taxon>Metazoa</taxon>
        <taxon>Spiralia</taxon>
        <taxon>Gnathifera</taxon>
        <taxon>Rotifera</taxon>
        <taxon>Eurotatoria</taxon>
        <taxon>Bdelloidea</taxon>
        <taxon>Philodinida</taxon>
        <taxon>Philodinidae</taxon>
        <taxon>Didymodactylos</taxon>
    </lineage>
</organism>
<dbReference type="PANTHER" id="PTHR14618">
    <property type="entry name" value="HOMEODOX-CONTAINING PROTEIN 1 HMBOX1"/>
    <property type="match status" value="1"/>
</dbReference>
<evidence type="ECO:0000313" key="5">
    <source>
        <dbReference type="EMBL" id="CAF0798806.1"/>
    </source>
</evidence>
<dbReference type="CDD" id="cd00086">
    <property type="entry name" value="homeodomain"/>
    <property type="match status" value="1"/>
</dbReference>
<reference evidence="5" key="1">
    <citation type="submission" date="2021-02" db="EMBL/GenBank/DDBJ databases">
        <authorList>
            <person name="Nowell W R."/>
        </authorList>
    </citation>
    <scope>NUCLEOTIDE SEQUENCE</scope>
</reference>
<comment type="caution">
    <text evidence="5">The sequence shown here is derived from an EMBL/GenBank/DDBJ whole genome shotgun (WGS) entry which is preliminary data.</text>
</comment>
<feature type="region of interest" description="Disordered" evidence="3">
    <location>
        <begin position="56"/>
        <end position="110"/>
    </location>
</feature>
<dbReference type="EMBL" id="CAJNOQ010000419">
    <property type="protein sequence ID" value="CAF0798806.1"/>
    <property type="molecule type" value="Genomic_DNA"/>
</dbReference>
<evidence type="ECO:0000313" key="6">
    <source>
        <dbReference type="EMBL" id="CAF3583682.1"/>
    </source>
</evidence>
<feature type="compositionally biased region" description="Polar residues" evidence="3">
    <location>
        <begin position="82"/>
        <end position="110"/>
    </location>
</feature>
<feature type="region of interest" description="Disordered" evidence="3">
    <location>
        <begin position="127"/>
        <end position="170"/>
    </location>
</feature>
<dbReference type="PANTHER" id="PTHR14618:SF0">
    <property type="entry name" value="HOMEOBOX-CONTAINING PROTEIN 1"/>
    <property type="match status" value="1"/>
</dbReference>
<keyword evidence="7" id="KW-1185">Reference proteome</keyword>
<dbReference type="AlphaFoldDB" id="A0A813SSZ4"/>
<dbReference type="InterPro" id="IPR006899">
    <property type="entry name" value="HNF-1_N"/>
</dbReference>
<dbReference type="EMBL" id="CAJOBC010000419">
    <property type="protein sequence ID" value="CAF3583682.1"/>
    <property type="molecule type" value="Genomic_DNA"/>
</dbReference>
<feature type="compositionally biased region" description="Basic and acidic residues" evidence="3">
    <location>
        <begin position="147"/>
        <end position="159"/>
    </location>
</feature>
<dbReference type="PROSITE" id="PS50071">
    <property type="entry name" value="HOMEOBOX_2"/>
    <property type="match status" value="1"/>
</dbReference>
<dbReference type="Proteomes" id="UP000663829">
    <property type="component" value="Unassembled WGS sequence"/>
</dbReference>